<dbReference type="GO" id="GO:0019563">
    <property type="term" value="P:glycerol catabolic process"/>
    <property type="evidence" value="ECO:0007669"/>
    <property type="project" value="InterPro"/>
</dbReference>
<dbReference type="InterPro" id="IPR004701">
    <property type="entry name" value="PTS_EIIA_man-typ"/>
</dbReference>
<name>A0A1Q8EDA3_STRAI</name>
<dbReference type="PANTHER" id="PTHR38594:SF1">
    <property type="entry name" value="PEP-DEPENDENT DIHYDROXYACETONE KINASE, PHOSPHORYL DONOR SUBUNIT DHAM"/>
    <property type="match status" value="1"/>
</dbReference>
<dbReference type="EC" id="2.7.1.121" evidence="3"/>
<evidence type="ECO:0000259" key="6">
    <source>
        <dbReference type="PROSITE" id="PS51096"/>
    </source>
</evidence>
<evidence type="ECO:0000313" key="10">
    <source>
        <dbReference type="Proteomes" id="UP000255213"/>
    </source>
</evidence>
<evidence type="ECO:0000256" key="4">
    <source>
        <dbReference type="ARBA" id="ARBA00022679"/>
    </source>
</evidence>
<dbReference type="EMBL" id="UHEN01000001">
    <property type="protein sequence ID" value="SUN08641.1"/>
    <property type="molecule type" value="Genomic_DNA"/>
</dbReference>
<evidence type="ECO:0000256" key="5">
    <source>
        <dbReference type="ARBA" id="ARBA00046577"/>
    </source>
</evidence>
<dbReference type="Proteomes" id="UP000186437">
    <property type="component" value="Unassembled WGS sequence"/>
</dbReference>
<dbReference type="EMBL" id="MSJL01000020">
    <property type="protein sequence ID" value="OLF49771.1"/>
    <property type="molecule type" value="Genomic_DNA"/>
</dbReference>
<feature type="domain" description="PTS EIIA type-4" evidence="6">
    <location>
        <begin position="4"/>
        <end position="125"/>
    </location>
</feature>
<dbReference type="SUPFAM" id="SSF53062">
    <property type="entry name" value="PTS system fructose IIA component-like"/>
    <property type="match status" value="1"/>
</dbReference>
<proteinExistence type="predicted"/>
<evidence type="ECO:0000313" key="8">
    <source>
        <dbReference type="EMBL" id="SUN08641.1"/>
    </source>
</evidence>
<keyword evidence="9" id="KW-1185">Reference proteome</keyword>
<reference evidence="9" key="2">
    <citation type="submission" date="2016-12" db="EMBL/GenBank/DDBJ databases">
        <authorList>
            <person name="Gulvik C.A."/>
        </authorList>
    </citation>
    <scope>NUCLEOTIDE SEQUENCE [LARGE SCALE GENOMIC DNA]</scope>
    <source>
        <strain evidence="9">ATCC 51725</strain>
    </source>
</reference>
<dbReference type="InterPro" id="IPR036662">
    <property type="entry name" value="PTS_EIIA_man-typ_sf"/>
</dbReference>
<dbReference type="InterPro" id="IPR012844">
    <property type="entry name" value="DhaM_N"/>
</dbReference>
<protein>
    <recommendedName>
        <fullName evidence="3">phosphoenolpyruvate--glycerone phosphotransferase</fullName>
        <ecNumber evidence="3">2.7.1.121</ecNumber>
    </recommendedName>
</protein>
<dbReference type="NCBIfam" id="TIGR02364">
    <property type="entry name" value="dha_pts"/>
    <property type="match status" value="1"/>
</dbReference>
<dbReference type="Pfam" id="PF03610">
    <property type="entry name" value="EIIA-man"/>
    <property type="match status" value="1"/>
</dbReference>
<dbReference type="OrthoDB" id="7065393at2"/>
<comment type="function">
    <text evidence="2">Component of the dihydroxyacetone kinase complex, which is responsible for the phosphoenolpyruvate (PEP)-dependent phosphorylation of dihydroxyacetone. DhaM serves as the phosphoryl donor. Is phosphorylated by phosphoenolpyruvate in an EI- and HPr-dependent reaction, and a phosphorelay system on histidine residues finally leads to phosphoryl transfer to DhaL and dihydroxyacetone.</text>
</comment>
<accession>A0A1Q8EDA3</accession>
<dbReference type="Gene3D" id="3.40.50.510">
    <property type="entry name" value="Phosphotransferase system, mannose-type IIA component"/>
    <property type="match status" value="1"/>
</dbReference>
<dbReference type="InterPro" id="IPR039643">
    <property type="entry name" value="DhaM"/>
</dbReference>
<dbReference type="GO" id="GO:0016020">
    <property type="term" value="C:membrane"/>
    <property type="evidence" value="ECO:0007669"/>
    <property type="project" value="InterPro"/>
</dbReference>
<evidence type="ECO:0000256" key="3">
    <source>
        <dbReference type="ARBA" id="ARBA00012095"/>
    </source>
</evidence>
<gene>
    <name evidence="8" type="primary">dhaM</name>
    <name evidence="7" type="ORF">BU200_05340</name>
    <name evidence="8" type="ORF">NCTC12957_02241</name>
</gene>
<dbReference type="RefSeq" id="WP_075099193.1">
    <property type="nucleotide sequence ID" value="NZ_MSJL01000020.1"/>
</dbReference>
<dbReference type="PROSITE" id="PS51096">
    <property type="entry name" value="PTS_EIIA_TYPE_4"/>
    <property type="match status" value="1"/>
</dbReference>
<dbReference type="GO" id="GO:0047324">
    <property type="term" value="F:phosphoenolpyruvate-glycerone phosphotransferase activity"/>
    <property type="evidence" value="ECO:0007669"/>
    <property type="project" value="UniProtKB-EC"/>
</dbReference>
<evidence type="ECO:0000313" key="9">
    <source>
        <dbReference type="Proteomes" id="UP000186437"/>
    </source>
</evidence>
<evidence type="ECO:0000256" key="1">
    <source>
        <dbReference type="ARBA" id="ARBA00001113"/>
    </source>
</evidence>
<sequence length="125" mass="13185">MTQTIGIVIVSHSHHLAQGIIDLISEVAKDVPITYCGGLKDGSIGTEFSRVEEAVNSNPADTILAFFDLGSARMNMEMVADFTDKDIHIQSVSVVEGSYTAAALLQAGAPLTAILEQLAALAINK</sequence>
<comment type="catalytic activity">
    <reaction evidence="1">
        <text>dihydroxyacetone + phosphoenolpyruvate = dihydroxyacetone phosphate + pyruvate</text>
        <dbReference type="Rhea" id="RHEA:18381"/>
        <dbReference type="ChEBI" id="CHEBI:15361"/>
        <dbReference type="ChEBI" id="CHEBI:16016"/>
        <dbReference type="ChEBI" id="CHEBI:57642"/>
        <dbReference type="ChEBI" id="CHEBI:58702"/>
        <dbReference type="EC" id="2.7.1.121"/>
    </reaction>
</comment>
<organism evidence="7 9">
    <name type="scientific">Streptococcus acidominimus</name>
    <dbReference type="NCBI Taxonomy" id="1326"/>
    <lineage>
        <taxon>Bacteria</taxon>
        <taxon>Bacillati</taxon>
        <taxon>Bacillota</taxon>
        <taxon>Bacilli</taxon>
        <taxon>Lactobacillales</taxon>
        <taxon>Streptococcaceae</taxon>
        <taxon>Streptococcus</taxon>
    </lineage>
</organism>
<dbReference type="AlphaFoldDB" id="A0A1Q8EDA3"/>
<reference evidence="7" key="1">
    <citation type="submission" date="2016-12" db="EMBL/GenBank/DDBJ databases">
        <authorList>
            <person name="Song W.-J."/>
            <person name="Kurnit D.M."/>
        </authorList>
    </citation>
    <scope>NUCLEOTIDE SEQUENCE [LARGE SCALE GENOMIC DNA]</scope>
    <source>
        <strain evidence="7">ATCC 51725</strain>
    </source>
</reference>
<evidence type="ECO:0000313" key="7">
    <source>
        <dbReference type="EMBL" id="OLF49771.1"/>
    </source>
</evidence>
<reference evidence="8 10" key="3">
    <citation type="submission" date="2018-06" db="EMBL/GenBank/DDBJ databases">
        <authorList>
            <consortium name="Pathogen Informatics"/>
            <person name="Doyle S."/>
        </authorList>
    </citation>
    <scope>NUCLEOTIDE SEQUENCE [LARGE SCALE GENOMIC DNA]</scope>
    <source>
        <strain evidence="8 10">NCTC12957</strain>
    </source>
</reference>
<dbReference type="GO" id="GO:0009401">
    <property type="term" value="P:phosphoenolpyruvate-dependent sugar phosphotransferase system"/>
    <property type="evidence" value="ECO:0007669"/>
    <property type="project" value="InterPro"/>
</dbReference>
<dbReference type="PANTHER" id="PTHR38594">
    <property type="entry name" value="PEP-DEPENDENT DIHYDROXYACETONE KINASE, PHOSPHORYL DONOR SUBUNIT DHAM"/>
    <property type="match status" value="1"/>
</dbReference>
<evidence type="ECO:0000256" key="2">
    <source>
        <dbReference type="ARBA" id="ARBA00002788"/>
    </source>
</evidence>
<keyword evidence="4 8" id="KW-0808">Transferase</keyword>
<dbReference type="Proteomes" id="UP000255213">
    <property type="component" value="Unassembled WGS sequence"/>
</dbReference>
<comment type="subunit">
    <text evidence="5">Homodimer. The dihydroxyacetone kinase complex is composed of a homodimer of DhaM, a homodimer of DhaK and the subunit DhaL.</text>
</comment>